<dbReference type="EMBL" id="PYMM01000001">
    <property type="protein sequence ID" value="PSU18751.1"/>
    <property type="molecule type" value="Genomic_DNA"/>
</dbReference>
<evidence type="ECO:0000313" key="3">
    <source>
        <dbReference type="Proteomes" id="UP000241404"/>
    </source>
</evidence>
<feature type="chain" id="PRO_5044805349" evidence="1">
    <location>
        <begin position="19"/>
        <end position="176"/>
    </location>
</feature>
<dbReference type="Proteomes" id="UP000241404">
    <property type="component" value="Unassembled WGS sequence"/>
</dbReference>
<keyword evidence="1" id="KW-0732">Signal</keyword>
<reference evidence="2 3" key="1">
    <citation type="submission" date="2018-03" db="EMBL/GenBank/DDBJ databases">
        <title>Whole genome sequencing of Histamine producing bacteria.</title>
        <authorList>
            <person name="Butler K."/>
        </authorList>
    </citation>
    <scope>NUCLEOTIDE SEQUENCE [LARGE SCALE GENOMIC DNA]</scope>
    <source>
        <strain evidence="2 3">BT-6</strain>
    </source>
</reference>
<protein>
    <submittedName>
        <fullName evidence="2">Uncharacterized protein</fullName>
    </submittedName>
</protein>
<name>A0ABD6X7R5_PHODM</name>
<evidence type="ECO:0000256" key="1">
    <source>
        <dbReference type="SAM" id="SignalP"/>
    </source>
</evidence>
<evidence type="ECO:0000313" key="2">
    <source>
        <dbReference type="EMBL" id="PSU18751.1"/>
    </source>
</evidence>
<accession>A0ABD6X7R5</accession>
<comment type="caution">
    <text evidence="2">The sequence shown here is derived from an EMBL/GenBank/DDBJ whole genome shotgun (WGS) entry which is preliminary data.</text>
</comment>
<organism evidence="2 3">
    <name type="scientific">Photobacterium damselae</name>
    <dbReference type="NCBI Taxonomy" id="38293"/>
    <lineage>
        <taxon>Bacteria</taxon>
        <taxon>Pseudomonadati</taxon>
        <taxon>Pseudomonadota</taxon>
        <taxon>Gammaproteobacteria</taxon>
        <taxon>Vibrionales</taxon>
        <taxon>Vibrionaceae</taxon>
        <taxon>Photobacterium</taxon>
    </lineage>
</organism>
<proteinExistence type="predicted"/>
<dbReference type="AlphaFoldDB" id="A0ABD6X7R5"/>
<gene>
    <name evidence="2" type="ORF">CTM90_01870</name>
</gene>
<feature type="signal peptide" evidence="1">
    <location>
        <begin position="1"/>
        <end position="18"/>
    </location>
</feature>
<sequence length="176" mass="19644">MKKLMILFIIISSSSSYAQTSISDTITLNANITDMSQINNSNIKSSIVGSSYKPLVYDNKLTTFRPVSFLLRSESSQIINQYSFNVIYKNMTCSLNNSVVNVPLSLSINGINEQNNKIILPGRNYWYKVTTGSPDSNYNQYISDVYFNIAFGNITNTHSSDLPCYGTVTLLTSIDL</sequence>
<dbReference type="RefSeq" id="WP_065171233.1">
    <property type="nucleotide sequence ID" value="NZ_LZFH01000012.1"/>
</dbReference>